<dbReference type="Proteomes" id="UP000305881">
    <property type="component" value="Chromosome"/>
</dbReference>
<name>A0A4P9UNZ4_METBY</name>
<feature type="binding site" evidence="3">
    <location>
        <position position="121"/>
    </location>
    <ligand>
        <name>substrate</name>
    </ligand>
</feature>
<dbReference type="InterPro" id="IPR020672">
    <property type="entry name" value="Ribose5P_isomerase_typA_subgr"/>
</dbReference>
<dbReference type="EC" id="5.3.1.6" evidence="3"/>
<dbReference type="NCBIfam" id="NF001924">
    <property type="entry name" value="PRK00702.1"/>
    <property type="match status" value="1"/>
</dbReference>
<comment type="function">
    <text evidence="3">Catalyzes the reversible conversion of ribose-5-phosphate to ribulose 5-phosphate.</text>
</comment>
<dbReference type="InterPro" id="IPR004788">
    <property type="entry name" value="Ribose5P_isomerase_type_A"/>
</dbReference>
<feature type="compositionally biased region" description="Basic and acidic residues" evidence="4">
    <location>
        <begin position="225"/>
        <end position="240"/>
    </location>
</feature>
<dbReference type="PANTHER" id="PTHR11934">
    <property type="entry name" value="RIBOSE-5-PHOSPHATE ISOMERASE"/>
    <property type="match status" value="1"/>
</dbReference>
<dbReference type="OrthoDB" id="5870696at2"/>
<dbReference type="SUPFAM" id="SSF75445">
    <property type="entry name" value="D-ribose-5-phosphate isomerase (RpiA), lid domain"/>
    <property type="match status" value="1"/>
</dbReference>
<evidence type="ECO:0000313" key="6">
    <source>
        <dbReference type="Proteomes" id="UP000305881"/>
    </source>
</evidence>
<comment type="similarity">
    <text evidence="3">Belongs to the ribose 5-phosphate isomerase family.</text>
</comment>
<keyword evidence="2 3" id="KW-0413">Isomerase</keyword>
<evidence type="ECO:0000313" key="5">
    <source>
        <dbReference type="EMBL" id="QCW83094.1"/>
    </source>
</evidence>
<accession>A0A4P9UNZ4</accession>
<dbReference type="SUPFAM" id="SSF100950">
    <property type="entry name" value="NagB/RpiA/CoA transferase-like"/>
    <property type="match status" value="1"/>
</dbReference>
<gene>
    <name evidence="3 5" type="primary">rpiA</name>
    <name evidence="5" type="ORF">EQU24_13265</name>
</gene>
<dbReference type="InterPro" id="IPR037171">
    <property type="entry name" value="NagB/RpiA_transferase-like"/>
</dbReference>
<dbReference type="NCBIfam" id="TIGR00021">
    <property type="entry name" value="rpiA"/>
    <property type="match status" value="1"/>
</dbReference>
<dbReference type="KEGG" id="mbur:EQU24_13265"/>
<comment type="catalytic activity">
    <reaction evidence="1 3">
        <text>aldehydo-D-ribose 5-phosphate = D-ribulose 5-phosphate</text>
        <dbReference type="Rhea" id="RHEA:14657"/>
        <dbReference type="ChEBI" id="CHEBI:58121"/>
        <dbReference type="ChEBI" id="CHEBI:58273"/>
        <dbReference type="EC" id="5.3.1.6"/>
    </reaction>
</comment>
<dbReference type="GO" id="GO:0006014">
    <property type="term" value="P:D-ribose metabolic process"/>
    <property type="evidence" value="ECO:0007669"/>
    <property type="project" value="TreeGrafter"/>
</dbReference>
<sequence length="248" mass="26803">MNDKELVAVHAAKLVKDGMRVGLGTGSTADCFIKELSRLHKDEGLNVIVISSSVVSAIKAREMGLPLQSIEQTERIDLYVDGADEVTLDKTLLKGRGYDLVREKLLAKAADRFVVLIDKSKLVGRIGERFPVPVEVMPFAWRMVKDNLVKLGGRPTLRRTANDDGLVVTSYGSLVLDTVFDATIDIDDLDDALNALPGVIEHGIFRGLASSVLVGADGAIQELGPETRPDSQDIDSRDFVDDGSADGD</sequence>
<feature type="binding site" evidence="3">
    <location>
        <begin position="81"/>
        <end position="84"/>
    </location>
    <ligand>
        <name>substrate</name>
    </ligand>
</feature>
<dbReference type="Pfam" id="PF06026">
    <property type="entry name" value="Rib_5-P_isom_A"/>
    <property type="match status" value="1"/>
</dbReference>
<keyword evidence="6" id="KW-1185">Reference proteome</keyword>
<feature type="binding site" evidence="3">
    <location>
        <begin position="94"/>
        <end position="97"/>
    </location>
    <ligand>
        <name>substrate</name>
    </ligand>
</feature>
<feature type="binding site" evidence="3">
    <location>
        <begin position="25"/>
        <end position="28"/>
    </location>
    <ligand>
        <name>substrate</name>
    </ligand>
</feature>
<proteinExistence type="inferred from homology"/>
<feature type="region of interest" description="Disordered" evidence="4">
    <location>
        <begin position="223"/>
        <end position="248"/>
    </location>
</feature>
<organism evidence="5 6">
    <name type="scientific">Methylotuvimicrobium buryatense</name>
    <name type="common">Methylomicrobium buryatense</name>
    <dbReference type="NCBI Taxonomy" id="95641"/>
    <lineage>
        <taxon>Bacteria</taxon>
        <taxon>Pseudomonadati</taxon>
        <taxon>Pseudomonadota</taxon>
        <taxon>Gammaproteobacteria</taxon>
        <taxon>Methylococcales</taxon>
        <taxon>Methylococcaceae</taxon>
        <taxon>Methylotuvimicrobium</taxon>
    </lineage>
</organism>
<reference evidence="6" key="1">
    <citation type="journal article" date="2019" name="J. Bacteriol.">
        <title>A Mutagenic Screen Identifies a TonB-Dependent Receptor Required for the Lanthanide Metal Switch in the Type I Methanotroph 'Methylotuvimicrobium buryatense' 5GB1C.</title>
        <authorList>
            <person name="Groom J.D."/>
            <person name="Ford S.M."/>
            <person name="Pesesky M.W."/>
            <person name="Lidstrom M.E."/>
        </authorList>
    </citation>
    <scope>NUCLEOTIDE SEQUENCE [LARGE SCALE GENOMIC DNA]</scope>
    <source>
        <strain evidence="6">5GB1C</strain>
    </source>
</reference>
<dbReference type="EMBL" id="CP035467">
    <property type="protein sequence ID" value="QCW83094.1"/>
    <property type="molecule type" value="Genomic_DNA"/>
</dbReference>
<evidence type="ECO:0000256" key="2">
    <source>
        <dbReference type="ARBA" id="ARBA00023235"/>
    </source>
</evidence>
<dbReference type="GO" id="GO:0005829">
    <property type="term" value="C:cytosol"/>
    <property type="evidence" value="ECO:0007669"/>
    <property type="project" value="TreeGrafter"/>
</dbReference>
<comment type="subunit">
    <text evidence="3">Homodimer.</text>
</comment>
<dbReference type="GO" id="GO:0004751">
    <property type="term" value="F:ribose-5-phosphate isomerase activity"/>
    <property type="evidence" value="ECO:0007669"/>
    <property type="project" value="UniProtKB-UniRule"/>
</dbReference>
<dbReference type="CDD" id="cd01398">
    <property type="entry name" value="RPI_A"/>
    <property type="match status" value="1"/>
</dbReference>
<dbReference type="HAMAP" id="MF_00170">
    <property type="entry name" value="Rib_5P_isom_A"/>
    <property type="match status" value="1"/>
</dbReference>
<protein>
    <recommendedName>
        <fullName evidence="3">Ribose-5-phosphate isomerase A</fullName>
        <ecNumber evidence="3">5.3.1.6</ecNumber>
    </recommendedName>
    <alternativeName>
        <fullName evidence="3">Phosphoriboisomerase A</fullName>
        <shortName evidence="3">PRI</shortName>
    </alternativeName>
</protein>
<dbReference type="PANTHER" id="PTHR11934:SF0">
    <property type="entry name" value="RIBOSE-5-PHOSPHATE ISOMERASE"/>
    <property type="match status" value="1"/>
</dbReference>
<dbReference type="Gene3D" id="3.30.70.260">
    <property type="match status" value="1"/>
</dbReference>
<evidence type="ECO:0000256" key="1">
    <source>
        <dbReference type="ARBA" id="ARBA00001713"/>
    </source>
</evidence>
<feature type="active site" description="Proton acceptor" evidence="3">
    <location>
        <position position="103"/>
    </location>
</feature>
<dbReference type="RefSeq" id="WP_017839043.1">
    <property type="nucleotide sequence ID" value="NZ_CP035467.1"/>
</dbReference>
<evidence type="ECO:0000256" key="3">
    <source>
        <dbReference type="HAMAP-Rule" id="MF_00170"/>
    </source>
</evidence>
<dbReference type="AlphaFoldDB" id="A0A4P9UNZ4"/>
<dbReference type="Gene3D" id="3.40.50.1360">
    <property type="match status" value="1"/>
</dbReference>
<dbReference type="FunFam" id="3.40.50.1360:FF:000001">
    <property type="entry name" value="Ribose-5-phosphate isomerase A"/>
    <property type="match status" value="1"/>
</dbReference>
<dbReference type="STRING" id="675511.GCA_000341735_00394"/>
<dbReference type="GO" id="GO:0009052">
    <property type="term" value="P:pentose-phosphate shunt, non-oxidative branch"/>
    <property type="evidence" value="ECO:0007669"/>
    <property type="project" value="UniProtKB-UniRule"/>
</dbReference>
<dbReference type="UniPathway" id="UPA00115">
    <property type="reaction ID" value="UER00412"/>
</dbReference>
<comment type="pathway">
    <text evidence="3">Carbohydrate degradation; pentose phosphate pathway; D-ribose 5-phosphate from D-ribulose 5-phosphate (non-oxidative stage): step 1/1.</text>
</comment>
<evidence type="ECO:0000256" key="4">
    <source>
        <dbReference type="SAM" id="MobiDB-lite"/>
    </source>
</evidence>